<proteinExistence type="predicted"/>
<reference evidence="3 4" key="1">
    <citation type="submission" date="2024-03" db="EMBL/GenBank/DDBJ databases">
        <authorList>
            <person name="Jo J.-H."/>
        </authorList>
    </citation>
    <scope>NUCLEOTIDE SEQUENCE [LARGE SCALE GENOMIC DNA]</scope>
    <source>
        <strain evidence="3 4">AS3R-12</strain>
    </source>
</reference>
<feature type="chain" id="PRO_5046591769" description="DUF2946 domain-containing protein" evidence="2">
    <location>
        <begin position="27"/>
        <end position="112"/>
    </location>
</feature>
<protein>
    <recommendedName>
        <fullName evidence="5">DUF2946 domain-containing protein</fullName>
    </recommendedName>
</protein>
<keyword evidence="2" id="KW-0732">Signal</keyword>
<sequence>MARFFSMLLVFAILYGGITAPEAAHAESLLTAQGIEGLVPHDHEMADSEQNQQEKGSSPCHALVHHHCGLALAADTASDCSAVGSGKDSVMSLIVEPMASLATAPPTEPPAV</sequence>
<keyword evidence="4" id="KW-1185">Reference proteome</keyword>
<gene>
    <name evidence="3" type="ORF">WG900_12100</name>
</gene>
<dbReference type="RefSeq" id="WP_339967410.1">
    <property type="nucleotide sequence ID" value="NZ_JBBHJY010000005.1"/>
</dbReference>
<evidence type="ECO:0000313" key="3">
    <source>
        <dbReference type="EMBL" id="MEJ6010657.1"/>
    </source>
</evidence>
<feature type="region of interest" description="Disordered" evidence="1">
    <location>
        <begin position="40"/>
        <end position="59"/>
    </location>
</feature>
<evidence type="ECO:0000256" key="1">
    <source>
        <dbReference type="SAM" id="MobiDB-lite"/>
    </source>
</evidence>
<organism evidence="3 4">
    <name type="scientific">Novosphingobium aquae</name>
    <dbReference type="NCBI Taxonomy" id="3133435"/>
    <lineage>
        <taxon>Bacteria</taxon>
        <taxon>Pseudomonadati</taxon>
        <taxon>Pseudomonadota</taxon>
        <taxon>Alphaproteobacteria</taxon>
        <taxon>Sphingomonadales</taxon>
        <taxon>Sphingomonadaceae</taxon>
        <taxon>Novosphingobium</taxon>
    </lineage>
</organism>
<accession>A0ABU8S9V0</accession>
<feature type="signal peptide" evidence="2">
    <location>
        <begin position="1"/>
        <end position="26"/>
    </location>
</feature>
<evidence type="ECO:0008006" key="5">
    <source>
        <dbReference type="Google" id="ProtNLM"/>
    </source>
</evidence>
<dbReference type="EMBL" id="JBBHJY010000005">
    <property type="protein sequence ID" value="MEJ6010657.1"/>
    <property type="molecule type" value="Genomic_DNA"/>
</dbReference>
<comment type="caution">
    <text evidence="3">The sequence shown here is derived from an EMBL/GenBank/DDBJ whole genome shotgun (WGS) entry which is preliminary data.</text>
</comment>
<evidence type="ECO:0000313" key="4">
    <source>
        <dbReference type="Proteomes" id="UP001379235"/>
    </source>
</evidence>
<name>A0ABU8S9V0_9SPHN</name>
<evidence type="ECO:0000256" key="2">
    <source>
        <dbReference type="SAM" id="SignalP"/>
    </source>
</evidence>
<dbReference type="Proteomes" id="UP001379235">
    <property type="component" value="Unassembled WGS sequence"/>
</dbReference>